<dbReference type="EMBL" id="PTQR01000123">
    <property type="protein sequence ID" value="TKX18908.1"/>
    <property type="molecule type" value="Genomic_DNA"/>
</dbReference>
<dbReference type="Proteomes" id="UP000308133">
    <property type="component" value="Unassembled WGS sequence"/>
</dbReference>
<evidence type="ECO:0000313" key="3">
    <source>
        <dbReference type="Proteomes" id="UP000308133"/>
    </source>
</evidence>
<reference evidence="2 3" key="1">
    <citation type="submission" date="2018-02" db="EMBL/GenBank/DDBJ databases">
        <title>Draft genome sequences of Elsinoe sp., causing black scab on jojoba.</title>
        <authorList>
            <person name="Stodart B."/>
            <person name="Jeffress S."/>
            <person name="Ash G."/>
            <person name="Arun Chinnappa K."/>
        </authorList>
    </citation>
    <scope>NUCLEOTIDE SEQUENCE [LARGE SCALE GENOMIC DNA]</scope>
    <source>
        <strain evidence="2 3">Hillstone_2</strain>
    </source>
</reference>
<evidence type="ECO:0000313" key="2">
    <source>
        <dbReference type="EMBL" id="TKX18908.1"/>
    </source>
</evidence>
<organism evidence="2 3">
    <name type="scientific">Elsinoe australis</name>
    <dbReference type="NCBI Taxonomy" id="40998"/>
    <lineage>
        <taxon>Eukaryota</taxon>
        <taxon>Fungi</taxon>
        <taxon>Dikarya</taxon>
        <taxon>Ascomycota</taxon>
        <taxon>Pezizomycotina</taxon>
        <taxon>Dothideomycetes</taxon>
        <taxon>Dothideomycetidae</taxon>
        <taxon>Myriangiales</taxon>
        <taxon>Elsinoaceae</taxon>
        <taxon>Elsinoe</taxon>
    </lineage>
</organism>
<accession>A0A4U7ALK8</accession>
<dbReference type="InterPro" id="IPR011333">
    <property type="entry name" value="SKP1/BTB/POZ_sf"/>
</dbReference>
<proteinExistence type="predicted"/>
<dbReference type="Gene3D" id="3.30.710.10">
    <property type="entry name" value="Potassium Channel Kv1.1, Chain A"/>
    <property type="match status" value="1"/>
</dbReference>
<dbReference type="AlphaFoldDB" id="A0A4U7ALK8"/>
<gene>
    <name evidence="2" type="ORF">C1H76_8797</name>
</gene>
<name>A0A4U7ALK8_9PEZI</name>
<feature type="domain" description="BTB" evidence="1">
    <location>
        <begin position="18"/>
        <end position="89"/>
    </location>
</feature>
<comment type="caution">
    <text evidence="2">The sequence shown here is derived from an EMBL/GenBank/DDBJ whole genome shotgun (WGS) entry which is preliminary data.</text>
</comment>
<dbReference type="PROSITE" id="PS50097">
    <property type="entry name" value="BTB"/>
    <property type="match status" value="1"/>
</dbReference>
<sequence length="319" mass="36317">MAQTSPTLMVPIIVETHGDMVVECQEGTRVCRFRTSKEALSKRSPVFAELIRNSVQNGSRPRTIHVQEDLEDMQNLLLALHKDPVSVDRIFHTDSLYRLARLSQTYKCQFAIQPALENWSLHVLCRASYPKVTTQASMVVIAFLAGMNEWFGQATRYVLMNWNGGFRELFEDRHEGIIPDSISAEMETRRRTIRDKIRVGIMTARIETSSWPNTQPLSGHLHELLIEDRYYTGDQSVGESVSSLTRFLARTRIEMMMQGYPVRPDTASDLPPYCQRISALLDEVNSLSEAFELPLENRIDAEEAPDETRSAVVINVNQA</sequence>
<protein>
    <submittedName>
        <fullName evidence="2">BTB/POZ domain-containing protein 26</fullName>
    </submittedName>
</protein>
<dbReference type="InterPro" id="IPR000210">
    <property type="entry name" value="BTB/POZ_dom"/>
</dbReference>
<evidence type="ECO:0000259" key="1">
    <source>
        <dbReference type="PROSITE" id="PS50097"/>
    </source>
</evidence>